<feature type="short sequence motif" description="DGA/G" evidence="5">
    <location>
        <begin position="263"/>
        <end position="265"/>
    </location>
</feature>
<comment type="function">
    <text evidence="4">Possesses non-specific lipolytic acyl hydrolase (LAH) activity. Hydrolyzes phospholipids as well as galactolipids. May play a role in disease resistance.</text>
</comment>
<dbReference type="AlphaFoldDB" id="A0A2T8I9P2"/>
<evidence type="ECO:0000256" key="1">
    <source>
        <dbReference type="ARBA" id="ARBA00010240"/>
    </source>
</evidence>
<dbReference type="Gramene" id="PVH34392">
    <property type="protein sequence ID" value="PVH34392"/>
    <property type="gene ID" value="PAHAL_8G211800"/>
</dbReference>
<dbReference type="GO" id="GO:0047372">
    <property type="term" value="F:monoacylglycerol lipase activity"/>
    <property type="evidence" value="ECO:0007669"/>
    <property type="project" value="TreeGrafter"/>
</dbReference>
<comment type="domain">
    <text evidence="6">The nitrogen atoms of the two glycine residues in the GGXR motif define the oxyanion hole, and stabilize the oxyanion that forms during the nucleophilic attack by the catalytic serine during substrate cleavage.</text>
</comment>
<dbReference type="PANTHER" id="PTHR32176">
    <property type="entry name" value="XYLOSE ISOMERASE"/>
    <property type="match status" value="1"/>
</dbReference>
<evidence type="ECO:0000259" key="8">
    <source>
        <dbReference type="PROSITE" id="PS51635"/>
    </source>
</evidence>
<evidence type="ECO:0000256" key="6">
    <source>
        <dbReference type="RuleBase" id="RU361262"/>
    </source>
</evidence>
<dbReference type="EC" id="3.1.1.-" evidence="6"/>
<feature type="compositionally biased region" description="Pro residues" evidence="7">
    <location>
        <begin position="45"/>
        <end position="57"/>
    </location>
</feature>
<organism evidence="9">
    <name type="scientific">Panicum hallii</name>
    <dbReference type="NCBI Taxonomy" id="206008"/>
    <lineage>
        <taxon>Eukaryota</taxon>
        <taxon>Viridiplantae</taxon>
        <taxon>Streptophyta</taxon>
        <taxon>Embryophyta</taxon>
        <taxon>Tracheophyta</taxon>
        <taxon>Spermatophyta</taxon>
        <taxon>Magnoliopsida</taxon>
        <taxon>Liliopsida</taxon>
        <taxon>Poales</taxon>
        <taxon>Poaceae</taxon>
        <taxon>PACMAD clade</taxon>
        <taxon>Panicoideae</taxon>
        <taxon>Panicodae</taxon>
        <taxon>Paniceae</taxon>
        <taxon>Panicinae</taxon>
        <taxon>Panicum</taxon>
        <taxon>Panicum sect. Panicum</taxon>
    </lineage>
</organism>
<evidence type="ECO:0000256" key="5">
    <source>
        <dbReference type="PROSITE-ProRule" id="PRU01161"/>
    </source>
</evidence>
<evidence type="ECO:0000256" key="7">
    <source>
        <dbReference type="SAM" id="MobiDB-lite"/>
    </source>
</evidence>
<feature type="short sequence motif" description="GXGXXG" evidence="5">
    <location>
        <begin position="69"/>
        <end position="74"/>
    </location>
</feature>
<feature type="region of interest" description="Disordered" evidence="7">
    <location>
        <begin position="35"/>
        <end position="57"/>
    </location>
</feature>
<feature type="domain" description="PNPLA" evidence="8">
    <location>
        <begin position="65"/>
        <end position="276"/>
    </location>
</feature>
<dbReference type="InterPro" id="IPR016035">
    <property type="entry name" value="Acyl_Trfase/lysoPLipase"/>
</dbReference>
<reference evidence="9" key="1">
    <citation type="submission" date="2018-04" db="EMBL/GenBank/DDBJ databases">
        <title>WGS assembly of Panicum hallii.</title>
        <authorList>
            <person name="Lovell J."/>
            <person name="Jenkins J."/>
            <person name="Lowry D."/>
            <person name="Mamidi S."/>
            <person name="Sreedasyam A."/>
            <person name="Weng X."/>
            <person name="Barry K."/>
            <person name="Bonette J."/>
            <person name="Campitelli B."/>
            <person name="Daum C."/>
            <person name="Gordon S."/>
            <person name="Gould B."/>
            <person name="Lipzen A."/>
            <person name="Macqueen A."/>
            <person name="Palacio-Mejia J."/>
            <person name="Plott C."/>
            <person name="Shakirov E."/>
            <person name="Shu S."/>
            <person name="Yoshinaga Y."/>
            <person name="Zane M."/>
            <person name="Rokhsar D."/>
            <person name="Grimwood J."/>
            <person name="Schmutz J."/>
            <person name="Juenger T."/>
        </authorList>
    </citation>
    <scope>NUCLEOTIDE SEQUENCE [LARGE SCALE GENOMIC DNA]</scope>
    <source>
        <strain evidence="9">FIL2</strain>
    </source>
</reference>
<dbReference type="SUPFAM" id="SSF52151">
    <property type="entry name" value="FabD/lysophospholipase-like"/>
    <property type="match status" value="1"/>
</dbReference>
<dbReference type="Gene3D" id="3.40.1090.10">
    <property type="entry name" value="Cytosolic phospholipase A2 catalytic domain"/>
    <property type="match status" value="1"/>
</dbReference>
<dbReference type="EMBL" id="CM008053">
    <property type="protein sequence ID" value="PVH34392.1"/>
    <property type="molecule type" value="Genomic_DNA"/>
</dbReference>
<keyword evidence="3 5" id="KW-0443">Lipid metabolism</keyword>
<feature type="short sequence motif" description="GXSXG" evidence="5">
    <location>
        <begin position="107"/>
        <end position="111"/>
    </location>
</feature>
<feature type="active site" description="Proton acceptor" evidence="5">
    <location>
        <position position="263"/>
    </location>
</feature>
<dbReference type="GO" id="GO:0006952">
    <property type="term" value="P:defense response"/>
    <property type="evidence" value="ECO:0007669"/>
    <property type="project" value="UniProtKB-KW"/>
</dbReference>
<dbReference type="InterPro" id="IPR002641">
    <property type="entry name" value="PNPLA_dom"/>
</dbReference>
<evidence type="ECO:0000256" key="3">
    <source>
        <dbReference type="ARBA" id="ARBA00023098"/>
    </source>
</evidence>
<keyword evidence="5 6" id="KW-0378">Hydrolase</keyword>
<keyword evidence="2" id="KW-0611">Plant defense</keyword>
<dbReference type="Pfam" id="PF01734">
    <property type="entry name" value="Patatin"/>
    <property type="match status" value="1"/>
</dbReference>
<dbReference type="Proteomes" id="UP000243499">
    <property type="component" value="Chromosome 8"/>
</dbReference>
<comment type="similarity">
    <text evidence="1 6">Belongs to the patatin family.</text>
</comment>
<protein>
    <recommendedName>
        <fullName evidence="6">Patatin</fullName>
        <ecNumber evidence="6">3.1.1.-</ecNumber>
    </recommendedName>
</protein>
<keyword evidence="5 6" id="KW-0442">Lipid degradation</keyword>
<accession>A0A2T8I9P2</accession>
<comment type="function">
    <text evidence="6">Lipolytic acyl hydrolase (LAH).</text>
</comment>
<dbReference type="GO" id="GO:0016042">
    <property type="term" value="P:lipid catabolic process"/>
    <property type="evidence" value="ECO:0007669"/>
    <property type="project" value="UniProtKB-UniRule"/>
</dbReference>
<evidence type="ECO:0000313" key="9">
    <source>
        <dbReference type="EMBL" id="PVH34392.1"/>
    </source>
</evidence>
<evidence type="ECO:0000256" key="2">
    <source>
        <dbReference type="ARBA" id="ARBA00022821"/>
    </source>
</evidence>
<evidence type="ECO:0000256" key="4">
    <source>
        <dbReference type="ARBA" id="ARBA00025642"/>
    </source>
</evidence>
<feature type="active site" description="Nucleophile" evidence="5">
    <location>
        <position position="109"/>
    </location>
</feature>
<sequence length="469" mass="52075">MEVLRLARGRKAWAGAAAAAAAAAAAVWLGKGRCQPPGSTGDAELPPPPQPAPPPPRFGKRIAVLSIDGGGIRGLIPMVVIASLEKELQKLDGENARIADYFDMIAGTSTGALIAAMLVTPKDDKTERPRTAEEIKDVYLELGPKIFPPMSRAWKFLLMFCGPIYKPTPLHDKIKEITGDLRLDQTLTTILVPVFDVRRLFPRVLSSYKPRGKHREGEIRPKLSDVCIGTTAAPTYFPAHEFQGYRRQANGQRVIAARYHLIDGGVGTNNPTMEAITKVASELLCENPDFPRLTNNVVDFTKYVVISVGTGSFKEDMMEVYTAKECARWNARQWAFDLWRARSPIADVFTHASNFQVDFNVAMLFHSHGCERNYLRIQAMVDPSLNNLSMDNATAENMNKLINIGKGLLTEPLARVDKSTGMYRMAEKPDVGERPTNQEELERFAKILSEERMGRLENKQREEAPQAAI</sequence>
<gene>
    <name evidence="9" type="ORF">PAHAL_8G211800</name>
</gene>
<name>A0A2T8I9P2_9POAL</name>
<proteinExistence type="inferred from homology"/>
<dbReference type="PROSITE" id="PS51635">
    <property type="entry name" value="PNPLA"/>
    <property type="match status" value="1"/>
</dbReference>
<dbReference type="PANTHER" id="PTHR32176:SF61">
    <property type="entry name" value="PATATIN"/>
    <property type="match status" value="1"/>
</dbReference>
<dbReference type="GO" id="GO:0004620">
    <property type="term" value="F:phospholipase activity"/>
    <property type="evidence" value="ECO:0007669"/>
    <property type="project" value="TreeGrafter"/>
</dbReference>